<reference evidence="3" key="1">
    <citation type="submission" date="2013-01" db="EMBL/GenBank/DDBJ databases">
        <title>Draft Genome Sequence of a Mulberry Tree, Morus notabilis C.K. Schneid.</title>
        <authorList>
            <person name="He N."/>
            <person name="Zhao S."/>
        </authorList>
    </citation>
    <scope>NUCLEOTIDE SEQUENCE</scope>
</reference>
<dbReference type="EMBL" id="KE346348">
    <property type="protein sequence ID" value="EXC34226.1"/>
    <property type="molecule type" value="Genomic_DNA"/>
</dbReference>
<proteinExistence type="predicted"/>
<name>W9SJ28_9ROSA</name>
<evidence type="ECO:0000313" key="2">
    <source>
        <dbReference type="EMBL" id="EXC34226.1"/>
    </source>
</evidence>
<evidence type="ECO:0000256" key="1">
    <source>
        <dbReference type="SAM" id="MobiDB-lite"/>
    </source>
</evidence>
<feature type="region of interest" description="Disordered" evidence="1">
    <location>
        <begin position="20"/>
        <end position="50"/>
    </location>
</feature>
<dbReference type="Proteomes" id="UP000030645">
    <property type="component" value="Unassembled WGS sequence"/>
</dbReference>
<dbReference type="AlphaFoldDB" id="W9SJ28"/>
<keyword evidence="3" id="KW-1185">Reference proteome</keyword>
<gene>
    <name evidence="2" type="ORF">L484_010096</name>
</gene>
<accession>W9SJ28</accession>
<sequence length="75" mass="8543">MRASSKEFAISTAFAREHDWRSSDERERKRINGERKREGRERREISSSGGRELGGAVEAVDLLMWVSIALSCAEM</sequence>
<evidence type="ECO:0000313" key="3">
    <source>
        <dbReference type="Proteomes" id="UP000030645"/>
    </source>
</evidence>
<protein>
    <submittedName>
        <fullName evidence="2">Uncharacterized protein</fullName>
    </submittedName>
</protein>
<organism evidence="2 3">
    <name type="scientific">Morus notabilis</name>
    <dbReference type="NCBI Taxonomy" id="981085"/>
    <lineage>
        <taxon>Eukaryota</taxon>
        <taxon>Viridiplantae</taxon>
        <taxon>Streptophyta</taxon>
        <taxon>Embryophyta</taxon>
        <taxon>Tracheophyta</taxon>
        <taxon>Spermatophyta</taxon>
        <taxon>Magnoliopsida</taxon>
        <taxon>eudicotyledons</taxon>
        <taxon>Gunneridae</taxon>
        <taxon>Pentapetalae</taxon>
        <taxon>rosids</taxon>
        <taxon>fabids</taxon>
        <taxon>Rosales</taxon>
        <taxon>Moraceae</taxon>
        <taxon>Moreae</taxon>
        <taxon>Morus</taxon>
    </lineage>
</organism>
<feature type="compositionally biased region" description="Basic and acidic residues" evidence="1">
    <location>
        <begin position="20"/>
        <end position="45"/>
    </location>
</feature>